<sequence length="137" mass="16517">MRNNEIGKELKLKKQDDYIDEYGNLKDKIRRTHDKNFTSRTSGCSMEWQQSEPSSSLTSSRRHKQKEVVRDEEQLVYWITYIDYSLEITLVSLVTWNSMNEYRIAIYEYDSLYSVLLYGDFDMERFSSRITFFGKMR</sequence>
<proteinExistence type="predicted"/>
<keyword evidence="3" id="KW-1185">Reference proteome</keyword>
<feature type="region of interest" description="Disordered" evidence="1">
    <location>
        <begin position="36"/>
        <end position="66"/>
    </location>
</feature>
<feature type="compositionally biased region" description="Polar residues" evidence="1">
    <location>
        <begin position="38"/>
        <end position="50"/>
    </location>
</feature>
<dbReference type="EMBL" id="LLXI01006880">
    <property type="protein sequence ID" value="PKY62322.1"/>
    <property type="molecule type" value="Genomic_DNA"/>
</dbReference>
<name>A0A2I1HTX5_9GLOM</name>
<evidence type="ECO:0000313" key="2">
    <source>
        <dbReference type="EMBL" id="PKY62322.1"/>
    </source>
</evidence>
<dbReference type="AlphaFoldDB" id="A0A2I1HTX5"/>
<comment type="caution">
    <text evidence="2">The sequence shown here is derived from an EMBL/GenBank/DDBJ whole genome shotgun (WGS) entry which is preliminary data.</text>
</comment>
<evidence type="ECO:0000313" key="3">
    <source>
        <dbReference type="Proteomes" id="UP000234323"/>
    </source>
</evidence>
<evidence type="ECO:0000256" key="1">
    <source>
        <dbReference type="SAM" id="MobiDB-lite"/>
    </source>
</evidence>
<gene>
    <name evidence="2" type="ORF">RhiirA4_488603</name>
</gene>
<dbReference type="Proteomes" id="UP000234323">
    <property type="component" value="Unassembled WGS sequence"/>
</dbReference>
<reference evidence="2 3" key="1">
    <citation type="submission" date="2015-10" db="EMBL/GenBank/DDBJ databases">
        <title>Genome analyses suggest a sexual origin of heterokaryosis in a supposedly ancient asexual fungus.</title>
        <authorList>
            <person name="Ropars J."/>
            <person name="Sedzielewska K."/>
            <person name="Noel J."/>
            <person name="Charron P."/>
            <person name="Farinelli L."/>
            <person name="Marton T."/>
            <person name="Kruger M."/>
            <person name="Pelin A."/>
            <person name="Brachmann A."/>
            <person name="Corradi N."/>
        </authorList>
    </citation>
    <scope>NUCLEOTIDE SEQUENCE [LARGE SCALE GENOMIC DNA]</scope>
    <source>
        <strain evidence="2 3">A4</strain>
    </source>
</reference>
<organism evidence="2 3">
    <name type="scientific">Rhizophagus irregularis</name>
    <dbReference type="NCBI Taxonomy" id="588596"/>
    <lineage>
        <taxon>Eukaryota</taxon>
        <taxon>Fungi</taxon>
        <taxon>Fungi incertae sedis</taxon>
        <taxon>Mucoromycota</taxon>
        <taxon>Glomeromycotina</taxon>
        <taxon>Glomeromycetes</taxon>
        <taxon>Glomerales</taxon>
        <taxon>Glomeraceae</taxon>
        <taxon>Rhizophagus</taxon>
    </lineage>
</organism>
<accession>A0A2I1HTX5</accession>
<protein>
    <submittedName>
        <fullName evidence="2">Uncharacterized protein</fullName>
    </submittedName>
</protein>